<dbReference type="Proteomes" id="UP000768646">
    <property type="component" value="Unassembled WGS sequence"/>
</dbReference>
<evidence type="ECO:0000313" key="2">
    <source>
        <dbReference type="Proteomes" id="UP000768646"/>
    </source>
</evidence>
<dbReference type="EMBL" id="JABTEG010000004">
    <property type="protein sequence ID" value="KAG4305312.1"/>
    <property type="molecule type" value="Genomic_DNA"/>
</dbReference>
<reference evidence="1 2" key="1">
    <citation type="journal article" date="2021" name="Commun. Biol.">
        <title>Genomic insights into the host specific adaptation of the Pneumocystis genus.</title>
        <authorList>
            <person name="Cisse O.H."/>
            <person name="Ma L."/>
            <person name="Dekker J.P."/>
            <person name="Khil P.P."/>
            <person name="Youn J.-H."/>
            <person name="Brenchley J.M."/>
            <person name="Blair R."/>
            <person name="Pahar B."/>
            <person name="Chabe M."/>
            <person name="Van Rompay K.K.A."/>
            <person name="Keesler R."/>
            <person name="Sukura A."/>
            <person name="Hirsch V."/>
            <person name="Kutty G."/>
            <person name="Liu Y."/>
            <person name="Peng L."/>
            <person name="Chen J."/>
            <person name="Song J."/>
            <person name="Weissenbacher-Lang C."/>
            <person name="Xu J."/>
            <person name="Upham N.S."/>
            <person name="Stajich J.E."/>
            <person name="Cuomo C.A."/>
            <person name="Cushion M.T."/>
            <person name="Kovacs J.A."/>
        </authorList>
    </citation>
    <scope>NUCLEOTIDE SEQUENCE [LARGE SCALE GENOMIC DNA]</scope>
    <source>
        <strain evidence="1 2">RABM</strain>
    </source>
</reference>
<proteinExistence type="predicted"/>
<gene>
    <name evidence="1" type="ORF">PORY_001482</name>
</gene>
<evidence type="ECO:0000313" key="1">
    <source>
        <dbReference type="EMBL" id="KAG4305312.1"/>
    </source>
</evidence>
<keyword evidence="2" id="KW-1185">Reference proteome</keyword>
<protein>
    <submittedName>
        <fullName evidence="1">Uncharacterized protein</fullName>
    </submittedName>
</protein>
<name>A0ACB7CC38_9ASCO</name>
<organism evidence="1 2">
    <name type="scientific">Pneumocystis oryctolagi</name>
    <dbReference type="NCBI Taxonomy" id="42067"/>
    <lineage>
        <taxon>Eukaryota</taxon>
        <taxon>Fungi</taxon>
        <taxon>Dikarya</taxon>
        <taxon>Ascomycota</taxon>
        <taxon>Taphrinomycotina</taxon>
        <taxon>Pneumocystomycetes</taxon>
        <taxon>Pneumocystaceae</taxon>
        <taxon>Pneumocystis</taxon>
    </lineage>
</organism>
<comment type="caution">
    <text evidence="1">The sequence shown here is derived from an EMBL/GenBank/DDBJ whole genome shotgun (WGS) entry which is preliminary data.</text>
</comment>
<sequence length="393" mass="43508">MFLNHEKHIALNAVARACRLARTVFETLRDDTCANYVYTKYDCSPVTVADFGAQALINAVLKDMFPYDPVFAEEDASVLRQHTHLLQTVWHYVVQTLHDENVCLQREEAGLNNEFSMDYKETMVITADTAAVAATTDMNDDCALSKIGCINSQDVLLNVIDHGRGEENRSTAKRWWVIDPIDGTQGFLRGGQYAVCLSLIIDGHPSLGVLGCPNLHINNNSNTLDQSGVILYAVRGEGAYQQELNELNKSKKISTKFPIHMDNLQNLENARLCESFVSTHSALDIQKKIASVLNITQPSIRVDSQVKYAMLARGECDIYLRLPIDPNYREKTWDHAAGALIIEEAGGIVTDIYGKALDFTKGKTLAKNCGIVAASKHLHSKVLEGVALVLAEQ</sequence>
<accession>A0ACB7CC38</accession>